<evidence type="ECO:0000313" key="3">
    <source>
        <dbReference type="Proteomes" id="UP000223913"/>
    </source>
</evidence>
<evidence type="ECO:0000313" key="2">
    <source>
        <dbReference type="EMBL" id="PHN01261.1"/>
    </source>
</evidence>
<sequence length="584" mass="63583">MVKGKRHIPSKGRQNLVTFSILINGERVSRTQHILKLAVHKAVNRIATAILQIRDGAVADQDFAWSSSELFVPGHEITIRAGYRNQEEVLFQGIIVRHAVRLWRTGQTVLDITAKDKAAQMIMGRRNTIFENMRDSEAFEEIAGRYELGIETELSNTVHEQLVQYQSSDWDFLVCRAEAGGMVVINSDNRLVIKRPVMAEEPVLSLVYGATIFETEGVIDVREQFGEVYANSWDPATQKPLAIGAEQQPVIEAGNLPYSDLAEKLGSNDWQLYHSGVLDEPELQSWAEGVQQRSRLAKIRGQVCCQGTVDVLPGDTVELRGLGDRMNGLAYVSGVQHKLGDGNWLTYLTLGLENTTHHALKKDVSAPAAAGLLPSVSGLHTGIVTQLAGDPAGEDRIQIRLPMISNGENGMWARLATLDAGKDRGTFFLPEIGDEVLVSFLNDDPRQPVILGMLHSSAKPAPLAASDDNHVKGFISRSGIRLLFNDEDTTLQLDTPQGKKLVLDENKGAITLEDEYGNKIAMDSSGIRIESGKDLMIKAVGDVAVEGLNVDAKASAALRVTGSISAEISASGNTVVKGSLVQIN</sequence>
<dbReference type="AlphaFoldDB" id="A0A2D0MYA0"/>
<dbReference type="Proteomes" id="UP000223913">
    <property type="component" value="Unassembled WGS sequence"/>
</dbReference>
<gene>
    <name evidence="2" type="ORF">CRP01_37925</name>
</gene>
<dbReference type="Gene3D" id="2.40.50.230">
    <property type="entry name" value="Gp5 N-terminal domain"/>
    <property type="match status" value="1"/>
</dbReference>
<dbReference type="SUPFAM" id="SSF69255">
    <property type="entry name" value="gp5 N-terminal domain-like"/>
    <property type="match status" value="1"/>
</dbReference>
<dbReference type="RefSeq" id="WP_099155318.1">
    <property type="nucleotide sequence ID" value="NZ_PDUD01000058.1"/>
</dbReference>
<dbReference type="SUPFAM" id="SSF69279">
    <property type="entry name" value="Phage tail proteins"/>
    <property type="match status" value="1"/>
</dbReference>
<dbReference type="InterPro" id="IPR006531">
    <property type="entry name" value="Gp5/Vgr_OB"/>
</dbReference>
<accession>A0A2D0MYA0</accession>
<dbReference type="InterPro" id="IPR006533">
    <property type="entry name" value="T6SS_Vgr_RhsGE"/>
</dbReference>
<feature type="domain" description="Gp5/Type VI secretion system Vgr protein OB-fold" evidence="1">
    <location>
        <begin position="381"/>
        <end position="455"/>
    </location>
</feature>
<dbReference type="EMBL" id="PDUD01000058">
    <property type="protein sequence ID" value="PHN01261.1"/>
    <property type="molecule type" value="Genomic_DNA"/>
</dbReference>
<dbReference type="NCBIfam" id="TIGR01646">
    <property type="entry name" value="vgr_GE"/>
    <property type="match status" value="1"/>
</dbReference>
<dbReference type="InterPro" id="IPR037026">
    <property type="entry name" value="Vgr_OB-fold_dom_sf"/>
</dbReference>
<dbReference type="Pfam" id="PF04717">
    <property type="entry name" value="Phage_base_V"/>
    <property type="match status" value="1"/>
</dbReference>
<keyword evidence="3" id="KW-1185">Reference proteome</keyword>
<name>A0A2D0MYA0_FLAN2</name>
<dbReference type="OrthoDB" id="1907165at2"/>
<evidence type="ECO:0000259" key="1">
    <source>
        <dbReference type="Pfam" id="PF04717"/>
    </source>
</evidence>
<protein>
    <submittedName>
        <fullName evidence="2">Type IV secretion protein Rhs</fullName>
    </submittedName>
</protein>
<reference evidence="2 3" key="1">
    <citation type="submission" date="2017-10" db="EMBL/GenBank/DDBJ databases">
        <title>The draft genome sequence of Lewinella nigricans NBRC 102662.</title>
        <authorList>
            <person name="Wang K."/>
        </authorList>
    </citation>
    <scope>NUCLEOTIDE SEQUENCE [LARGE SCALE GENOMIC DNA]</scope>
    <source>
        <strain evidence="2 3">NBRC 102662</strain>
    </source>
</reference>
<organism evidence="2 3">
    <name type="scientific">Flavilitoribacter nigricans (strain ATCC 23147 / DSM 23189 / NBRC 102662 / NCIMB 1420 / SS-2)</name>
    <name type="common">Lewinella nigricans</name>
    <dbReference type="NCBI Taxonomy" id="1122177"/>
    <lineage>
        <taxon>Bacteria</taxon>
        <taxon>Pseudomonadati</taxon>
        <taxon>Bacteroidota</taxon>
        <taxon>Saprospiria</taxon>
        <taxon>Saprospirales</taxon>
        <taxon>Lewinellaceae</taxon>
        <taxon>Flavilitoribacter</taxon>
    </lineage>
</organism>
<comment type="caution">
    <text evidence="2">The sequence shown here is derived from an EMBL/GenBank/DDBJ whole genome shotgun (WGS) entry which is preliminary data.</text>
</comment>
<proteinExistence type="predicted"/>